<feature type="transmembrane region" description="Helical" evidence="7">
    <location>
        <begin position="391"/>
        <end position="417"/>
    </location>
</feature>
<accession>A0A5M9RBL3</accession>
<evidence type="ECO:0000313" key="12">
    <source>
        <dbReference type="Proteomes" id="UP000322181"/>
    </source>
</evidence>
<dbReference type="AlphaFoldDB" id="A0A5M9RBL3"/>
<dbReference type="PANTHER" id="PTHR10590:SF4">
    <property type="entry name" value="SOLUTE CARRIER FAMILY 28 MEMBER 3"/>
    <property type="match status" value="1"/>
</dbReference>
<dbReference type="EMBL" id="VXKB01000001">
    <property type="protein sequence ID" value="KAA8718150.1"/>
    <property type="molecule type" value="Genomic_DNA"/>
</dbReference>
<dbReference type="NCBIfam" id="TIGR00804">
    <property type="entry name" value="nupC"/>
    <property type="match status" value="1"/>
</dbReference>
<comment type="caution">
    <text evidence="11">The sequence shown here is derived from an EMBL/GenBank/DDBJ whole genome shotgun (WGS) entry which is preliminary data.</text>
</comment>
<evidence type="ECO:0000259" key="9">
    <source>
        <dbReference type="Pfam" id="PF07662"/>
    </source>
</evidence>
<keyword evidence="5 7" id="KW-1133">Transmembrane helix</keyword>
<keyword evidence="7" id="KW-0813">Transport</keyword>
<feature type="domain" description="Concentrative nucleoside transporter N-terminal" evidence="8">
    <location>
        <begin position="38"/>
        <end position="111"/>
    </location>
</feature>
<evidence type="ECO:0000259" key="10">
    <source>
        <dbReference type="Pfam" id="PF07670"/>
    </source>
</evidence>
<proteinExistence type="inferred from homology"/>
<dbReference type="Pfam" id="PF01773">
    <property type="entry name" value="Nucleos_tra2_N"/>
    <property type="match status" value="1"/>
</dbReference>
<feature type="domain" description="Nucleoside transporter/FeoB GTPase Gate" evidence="10">
    <location>
        <begin position="128"/>
        <end position="225"/>
    </location>
</feature>
<reference evidence="11 12" key="1">
    <citation type="submission" date="2019-09" db="EMBL/GenBank/DDBJ databases">
        <title>Draft genome sequence of various Type strains from the CCUG.</title>
        <authorList>
            <person name="Pineiro-Iglesias B."/>
            <person name="Tunovic T."/>
            <person name="Unosson C."/>
            <person name="Inganas E."/>
            <person name="Ohlen M."/>
            <person name="Cardew S."/>
            <person name="Jensie-Markopoulos S."/>
            <person name="Salva-Serra F."/>
            <person name="Jaen-Luchoro D."/>
            <person name="Karlsson R."/>
            <person name="Svensson-Stadler L."/>
            <person name="Chun J."/>
            <person name="Moore E."/>
        </authorList>
    </citation>
    <scope>NUCLEOTIDE SEQUENCE [LARGE SCALE GENOMIC DNA]</scope>
    <source>
        <strain evidence="11 12">CCUG 53682T</strain>
    </source>
</reference>
<keyword evidence="6 7" id="KW-0472">Membrane</keyword>
<keyword evidence="3" id="KW-1003">Cell membrane</keyword>
<feature type="transmembrane region" description="Helical" evidence="7">
    <location>
        <begin position="125"/>
        <end position="148"/>
    </location>
</feature>
<protein>
    <recommendedName>
        <fullName evidence="7">Nucleoside permease</fullName>
    </recommendedName>
</protein>
<evidence type="ECO:0000313" key="11">
    <source>
        <dbReference type="EMBL" id="KAA8718150.1"/>
    </source>
</evidence>
<dbReference type="Pfam" id="PF07670">
    <property type="entry name" value="Gate"/>
    <property type="match status" value="1"/>
</dbReference>
<evidence type="ECO:0000256" key="4">
    <source>
        <dbReference type="ARBA" id="ARBA00022692"/>
    </source>
</evidence>
<comment type="subcellular location">
    <subcellularLocation>
        <location evidence="1">Cell membrane</location>
        <topology evidence="1">Multi-pass membrane protein</topology>
    </subcellularLocation>
</comment>
<evidence type="ECO:0000256" key="2">
    <source>
        <dbReference type="ARBA" id="ARBA00009033"/>
    </source>
</evidence>
<feature type="transmembrane region" description="Helical" evidence="7">
    <location>
        <begin position="231"/>
        <end position="251"/>
    </location>
</feature>
<evidence type="ECO:0000256" key="5">
    <source>
        <dbReference type="ARBA" id="ARBA00022989"/>
    </source>
</evidence>
<feature type="transmembrane region" description="Helical" evidence="7">
    <location>
        <begin position="429"/>
        <end position="450"/>
    </location>
</feature>
<dbReference type="InterPro" id="IPR008276">
    <property type="entry name" value="C_nuclsd_transpt"/>
</dbReference>
<dbReference type="InterPro" id="IPR018270">
    <property type="entry name" value="C_nuclsd_transpt_met_bac"/>
</dbReference>
<evidence type="ECO:0000256" key="7">
    <source>
        <dbReference type="RuleBase" id="RU362018"/>
    </source>
</evidence>
<evidence type="ECO:0000256" key="6">
    <source>
        <dbReference type="ARBA" id="ARBA00023136"/>
    </source>
</evidence>
<dbReference type="GO" id="GO:0005886">
    <property type="term" value="C:plasma membrane"/>
    <property type="evidence" value="ECO:0007669"/>
    <property type="project" value="UniProtKB-SubCell"/>
</dbReference>
<dbReference type="Proteomes" id="UP000322181">
    <property type="component" value="Unassembled WGS sequence"/>
</dbReference>
<feature type="domain" description="Concentrative nucleoside transporter C-terminal" evidence="9">
    <location>
        <begin position="231"/>
        <end position="447"/>
    </location>
</feature>
<dbReference type="OrthoDB" id="9766455at2"/>
<evidence type="ECO:0000256" key="3">
    <source>
        <dbReference type="ARBA" id="ARBA00022475"/>
    </source>
</evidence>
<evidence type="ECO:0000259" key="8">
    <source>
        <dbReference type="Pfam" id="PF01773"/>
    </source>
</evidence>
<feature type="transmembrane region" description="Helical" evidence="7">
    <location>
        <begin position="27"/>
        <end position="50"/>
    </location>
</feature>
<comment type="similarity">
    <text evidence="2 7">Belongs to the concentrative nucleoside transporter (CNT) (TC 2.A.41) family.</text>
</comment>
<organism evidence="11 12">
    <name type="scientific">Morganella psychrotolerans</name>
    <dbReference type="NCBI Taxonomy" id="368603"/>
    <lineage>
        <taxon>Bacteria</taxon>
        <taxon>Pseudomonadati</taxon>
        <taxon>Pseudomonadota</taxon>
        <taxon>Gammaproteobacteria</taxon>
        <taxon>Enterobacterales</taxon>
        <taxon>Morganellaceae</taxon>
        <taxon>Morganella</taxon>
    </lineage>
</organism>
<dbReference type="Pfam" id="PF07662">
    <property type="entry name" value="Nucleos_tra2_C"/>
    <property type="match status" value="1"/>
</dbReference>
<dbReference type="GO" id="GO:0015293">
    <property type="term" value="F:symporter activity"/>
    <property type="evidence" value="ECO:0007669"/>
    <property type="project" value="TreeGrafter"/>
</dbReference>
<feature type="transmembrane region" description="Helical" evidence="7">
    <location>
        <begin position="62"/>
        <end position="81"/>
    </location>
</feature>
<feature type="transmembrane region" description="Helical" evidence="7">
    <location>
        <begin position="290"/>
        <end position="317"/>
    </location>
</feature>
<dbReference type="PANTHER" id="PTHR10590">
    <property type="entry name" value="SODIUM/NUCLEOSIDE COTRANSPORTER"/>
    <property type="match status" value="1"/>
</dbReference>
<evidence type="ECO:0000256" key="1">
    <source>
        <dbReference type="ARBA" id="ARBA00004651"/>
    </source>
</evidence>
<dbReference type="InterPro" id="IPR011642">
    <property type="entry name" value="Gate_dom"/>
</dbReference>
<name>A0A5M9RBL3_9GAMM</name>
<dbReference type="GO" id="GO:0005337">
    <property type="term" value="F:nucleoside transmembrane transporter activity"/>
    <property type="evidence" value="ECO:0007669"/>
    <property type="project" value="InterPro"/>
</dbReference>
<dbReference type="InterPro" id="IPR011657">
    <property type="entry name" value="CNT_C_dom"/>
</dbReference>
<sequence>MLARFAFCTAVCGGIFSLDFSPRDFYRIHIMNTAIGIMGIVVLLGIGYLLSENRRAINFRTVGLAFIIELILGGLILYSPVGQNVLLVMADAVTTVINFNNAGTKFIFGGLVSDKMYEVFGSGGFIIALRVLPIIVFFSALSAVLYYLGIMQFIVRWVGGGLQRLLKTSRAESMNSAANIFLGVTEAPLLVKPYLGSMTRSELFAVLCGGLASIAGTMLVSYAQLGVKMEYLLAASFMAAPGGLLFAKLMIPETQETADESNAKPVQENRPANIIDAAAEGAMNGLNMALAVGAMLLAFVSLVALLNGLLGGVGGWFGLPELSMELVLGYVLSPMAWLMGIPWNEALTAGGIIGQKVVINEFFAYVNLAEYLRGDAVVAATGLPMTARTQIILSFALCGFANFGTVAIAIGGIGSLIPERRKEIATLGMKALVAGVLSNLMAATIAGLFIGG</sequence>
<gene>
    <name evidence="11" type="ORF">F4V73_08155</name>
</gene>
<feature type="transmembrane region" description="Helical" evidence="7">
    <location>
        <begin position="203"/>
        <end position="225"/>
    </location>
</feature>
<keyword evidence="4 7" id="KW-0812">Transmembrane</keyword>
<dbReference type="InterPro" id="IPR002668">
    <property type="entry name" value="CNT_N_dom"/>
</dbReference>